<dbReference type="PROSITE" id="PS51321">
    <property type="entry name" value="TFIIS_CENTRAL"/>
    <property type="match status" value="1"/>
</dbReference>
<dbReference type="InterPro" id="IPR036575">
    <property type="entry name" value="TFIIS_cen_dom_sf"/>
</dbReference>
<dbReference type="OMA" id="TIDGPNS"/>
<dbReference type="SMART" id="SM00439">
    <property type="entry name" value="BAH"/>
    <property type="match status" value="1"/>
</dbReference>
<evidence type="ECO:0000313" key="5">
    <source>
        <dbReference type="Proteomes" id="UP000594263"/>
    </source>
</evidence>
<dbReference type="InterPro" id="IPR001025">
    <property type="entry name" value="BAH_dom"/>
</dbReference>
<dbReference type="Pfam" id="PF01426">
    <property type="entry name" value="BAH"/>
    <property type="match status" value="1"/>
</dbReference>
<dbReference type="PANTHER" id="PTHR46871">
    <property type="entry name" value="BROMO-ADJACENT HOMOLOGY (BAH) DOMAIN-CONTAINING PROTEIN"/>
    <property type="match status" value="1"/>
</dbReference>
<dbReference type="Proteomes" id="UP000594263">
    <property type="component" value="Unplaced"/>
</dbReference>
<feature type="domain" description="BAH" evidence="2">
    <location>
        <begin position="55"/>
        <end position="174"/>
    </location>
</feature>
<feature type="region of interest" description="Disordered" evidence="1">
    <location>
        <begin position="478"/>
        <end position="519"/>
    </location>
</feature>
<dbReference type="AlphaFoldDB" id="A0A7N0V5V7"/>
<feature type="region of interest" description="Disordered" evidence="1">
    <location>
        <begin position="230"/>
        <end position="257"/>
    </location>
</feature>
<dbReference type="CDD" id="cd04713">
    <property type="entry name" value="BAH_plant_3"/>
    <property type="match status" value="1"/>
</dbReference>
<dbReference type="Gene3D" id="1.10.472.30">
    <property type="entry name" value="Transcription elongation factor S-II, central domain"/>
    <property type="match status" value="1"/>
</dbReference>
<sequence length="519" mass="58674">MVSRRFAVASSDEEEEEEVPSPVLEDAKPIGEVIKISGKGKGRKKHYQAFEYDGNRYDLEMPVLLVPEDRMQKPYVAIIKEITQNVDGSMWVTGQWFYRPEEAPKKTGGNWQSRDSRELFYSSHHDAVPAESVMHKCVVHFVPSHKQLPNRKQHPGFIVQRVYDTVQKRLWKLTDKDFEEKLQHEIDILVQQTLARIQLPDIEPESSAAADMEHSKSKRVPRKSISPLDVSLEDEGITKSDQQSKSETPKAETPGSCASTASEYYKILQNANALTGETQRDRWLEKLLQTVQLVSNSTSDDKVLDSVYGDIEKNLKGLDTLLWPDSYVTVVAALEQASHDSLYSDFLKYNQKMRQLWFNIKNNALLARRFVCGDLEPTKILSMLPNELKEGLTAEELAKREPEEKQQMQMTDARCKRCTEKKVGLIDIIQSGLGDRYQLECVACGNTWYASRDEVSTLTIDGPNTTKNVGTAPLATTKFEEVEKILGSPRKNKETSTEAPKNPSPQPEDSNPKATPAEG</sequence>
<evidence type="ECO:0000259" key="3">
    <source>
        <dbReference type="PROSITE" id="PS51321"/>
    </source>
</evidence>
<evidence type="ECO:0000259" key="2">
    <source>
        <dbReference type="PROSITE" id="PS51038"/>
    </source>
</evidence>
<reference evidence="4" key="1">
    <citation type="submission" date="2021-01" db="UniProtKB">
        <authorList>
            <consortium name="EnsemblPlants"/>
        </authorList>
    </citation>
    <scope>IDENTIFICATION</scope>
</reference>
<protein>
    <submittedName>
        <fullName evidence="4">Uncharacterized protein</fullName>
    </submittedName>
</protein>
<feature type="region of interest" description="Disordered" evidence="1">
    <location>
        <begin position="206"/>
        <end position="225"/>
    </location>
</feature>
<feature type="compositionally biased region" description="Basic and acidic residues" evidence="1">
    <location>
        <begin position="236"/>
        <end position="250"/>
    </location>
</feature>
<dbReference type="GO" id="GO:0003682">
    <property type="term" value="F:chromatin binding"/>
    <property type="evidence" value="ECO:0007669"/>
    <property type="project" value="InterPro"/>
</dbReference>
<evidence type="ECO:0000313" key="4">
    <source>
        <dbReference type="EnsemblPlants" id="Kaladp0101s0082.1.v1.1"/>
    </source>
</evidence>
<dbReference type="EnsemblPlants" id="Kaladp0101s0082.1.v1.1">
    <property type="protein sequence ID" value="Kaladp0101s0082.1.v1.1"/>
    <property type="gene ID" value="Kaladp0101s0082.v1.1"/>
</dbReference>
<dbReference type="InterPro" id="IPR043151">
    <property type="entry name" value="BAH_sf"/>
</dbReference>
<feature type="region of interest" description="Disordered" evidence="1">
    <location>
        <begin position="1"/>
        <end position="24"/>
    </location>
</feature>
<dbReference type="Gene3D" id="2.30.30.490">
    <property type="match status" value="1"/>
</dbReference>
<dbReference type="SMART" id="SM00510">
    <property type="entry name" value="TFS2M"/>
    <property type="match status" value="1"/>
</dbReference>
<dbReference type="GO" id="GO:0006351">
    <property type="term" value="P:DNA-templated transcription"/>
    <property type="evidence" value="ECO:0007669"/>
    <property type="project" value="InterPro"/>
</dbReference>
<proteinExistence type="predicted"/>
<keyword evidence="5" id="KW-1185">Reference proteome</keyword>
<dbReference type="PANTHER" id="PTHR46871:SF1">
    <property type="entry name" value="BROMO-ADJACENT HOMOLOGY (BAH) DOMAIN-CONTAINING PROTEIN"/>
    <property type="match status" value="1"/>
</dbReference>
<accession>A0A7N0V5V7</accession>
<organism evidence="4 5">
    <name type="scientific">Kalanchoe fedtschenkoi</name>
    <name type="common">Lavender scallops</name>
    <name type="synonym">South American air plant</name>
    <dbReference type="NCBI Taxonomy" id="63787"/>
    <lineage>
        <taxon>Eukaryota</taxon>
        <taxon>Viridiplantae</taxon>
        <taxon>Streptophyta</taxon>
        <taxon>Embryophyta</taxon>
        <taxon>Tracheophyta</taxon>
        <taxon>Spermatophyta</taxon>
        <taxon>Magnoliopsida</taxon>
        <taxon>eudicotyledons</taxon>
        <taxon>Gunneridae</taxon>
        <taxon>Pentapetalae</taxon>
        <taxon>Saxifragales</taxon>
        <taxon>Crassulaceae</taxon>
        <taxon>Kalanchoe</taxon>
    </lineage>
</organism>
<evidence type="ECO:0000256" key="1">
    <source>
        <dbReference type="SAM" id="MobiDB-lite"/>
    </source>
</evidence>
<dbReference type="Gramene" id="Kaladp0101s0082.1.v1.1">
    <property type="protein sequence ID" value="Kaladp0101s0082.1.v1.1"/>
    <property type="gene ID" value="Kaladp0101s0082.v1.1"/>
</dbReference>
<dbReference type="PROSITE" id="PS51038">
    <property type="entry name" value="BAH"/>
    <property type="match status" value="1"/>
</dbReference>
<feature type="domain" description="TFIIS central" evidence="3">
    <location>
        <begin position="279"/>
        <end position="416"/>
    </location>
</feature>
<name>A0A7N0V5V7_KALFE</name>
<dbReference type="SUPFAM" id="SSF46942">
    <property type="entry name" value="Elongation factor TFIIS domain 2"/>
    <property type="match status" value="1"/>
</dbReference>
<dbReference type="InterPro" id="IPR003618">
    <property type="entry name" value="TFIIS_cen_dom"/>
</dbReference>
<dbReference type="Pfam" id="PF07500">
    <property type="entry name" value="TFIIS_M"/>
    <property type="match status" value="1"/>
</dbReference>